<dbReference type="Gene3D" id="3.90.79.10">
    <property type="entry name" value="Nucleoside Triphosphate Pyrophosphohydrolase"/>
    <property type="match status" value="1"/>
</dbReference>
<comment type="cofactor">
    <cofactor evidence="2">
        <name>Mg(2+)</name>
        <dbReference type="ChEBI" id="CHEBI:18420"/>
    </cofactor>
</comment>
<name>A0A380ZWU4_9FLAO</name>
<dbReference type="GO" id="GO:0046872">
    <property type="term" value="F:metal ion binding"/>
    <property type="evidence" value="ECO:0007669"/>
    <property type="project" value="UniProtKB-KW"/>
</dbReference>
<dbReference type="RefSeq" id="WP_002665213.1">
    <property type="nucleotide sequence ID" value="NZ_UFTJ01000005.1"/>
</dbReference>
<evidence type="ECO:0000256" key="5">
    <source>
        <dbReference type="ARBA" id="ARBA00022842"/>
    </source>
</evidence>
<dbReference type="InterPro" id="IPR045121">
    <property type="entry name" value="CoAse"/>
</dbReference>
<comment type="cofactor">
    <cofactor evidence="1">
        <name>Mn(2+)</name>
        <dbReference type="ChEBI" id="CHEBI:29035"/>
    </cofactor>
</comment>
<dbReference type="Proteomes" id="UP000255515">
    <property type="component" value="Unassembled WGS sequence"/>
</dbReference>
<keyword evidence="6" id="KW-0464">Manganese</keyword>
<dbReference type="CDD" id="cd03426">
    <property type="entry name" value="NUDIX_CoAse_Nudt7"/>
    <property type="match status" value="1"/>
</dbReference>
<dbReference type="InterPro" id="IPR015797">
    <property type="entry name" value="NUDIX_hydrolase-like_dom_sf"/>
</dbReference>
<accession>A0A380ZWU4</accession>
<evidence type="ECO:0000313" key="8">
    <source>
        <dbReference type="EMBL" id="SUV53236.1"/>
    </source>
</evidence>
<gene>
    <name evidence="8" type="ORF">NCTC11661_02385</name>
</gene>
<dbReference type="GO" id="GO:0010945">
    <property type="term" value="F:coenzyme A diphosphatase activity"/>
    <property type="evidence" value="ECO:0007669"/>
    <property type="project" value="InterPro"/>
</dbReference>
<proteinExistence type="predicted"/>
<evidence type="ECO:0000256" key="3">
    <source>
        <dbReference type="ARBA" id="ARBA00022723"/>
    </source>
</evidence>
<feature type="domain" description="Nudix hydrolase" evidence="7">
    <location>
        <begin position="44"/>
        <end position="180"/>
    </location>
</feature>
<dbReference type="PANTHER" id="PTHR12992:SF11">
    <property type="entry name" value="MITOCHONDRIAL COENZYME A DIPHOSPHATASE NUDT8"/>
    <property type="match status" value="1"/>
</dbReference>
<evidence type="ECO:0000256" key="2">
    <source>
        <dbReference type="ARBA" id="ARBA00001946"/>
    </source>
</evidence>
<dbReference type="Pfam" id="PF00293">
    <property type="entry name" value="NUDIX"/>
    <property type="match status" value="1"/>
</dbReference>
<dbReference type="AlphaFoldDB" id="A0A380ZWU4"/>
<keyword evidence="4 8" id="KW-0378">Hydrolase</keyword>
<dbReference type="PROSITE" id="PS51462">
    <property type="entry name" value="NUDIX"/>
    <property type="match status" value="1"/>
</dbReference>
<organism evidence="8 9">
    <name type="scientific">Bergeyella zoohelcum</name>
    <dbReference type="NCBI Taxonomy" id="1015"/>
    <lineage>
        <taxon>Bacteria</taxon>
        <taxon>Pseudomonadati</taxon>
        <taxon>Bacteroidota</taxon>
        <taxon>Flavobacteriia</taxon>
        <taxon>Flavobacteriales</taxon>
        <taxon>Weeksellaceae</taxon>
        <taxon>Bergeyella</taxon>
    </lineage>
</organism>
<evidence type="ECO:0000256" key="6">
    <source>
        <dbReference type="ARBA" id="ARBA00023211"/>
    </source>
</evidence>
<evidence type="ECO:0000256" key="4">
    <source>
        <dbReference type="ARBA" id="ARBA00022801"/>
    </source>
</evidence>
<keyword evidence="3" id="KW-0479">Metal-binding</keyword>
<dbReference type="SUPFAM" id="SSF55811">
    <property type="entry name" value="Nudix"/>
    <property type="match status" value="1"/>
</dbReference>
<dbReference type="EMBL" id="UFTJ01000005">
    <property type="protein sequence ID" value="SUV53236.1"/>
    <property type="molecule type" value="Genomic_DNA"/>
</dbReference>
<reference evidence="8 9" key="1">
    <citation type="submission" date="2018-06" db="EMBL/GenBank/DDBJ databases">
        <authorList>
            <consortium name="Pathogen Informatics"/>
            <person name="Doyle S."/>
        </authorList>
    </citation>
    <scope>NUCLEOTIDE SEQUENCE [LARGE SCALE GENOMIC DNA]</scope>
    <source>
        <strain evidence="8 9">NCTC11661</strain>
    </source>
</reference>
<dbReference type="InterPro" id="IPR000086">
    <property type="entry name" value="NUDIX_hydrolase_dom"/>
</dbReference>
<evidence type="ECO:0000313" key="9">
    <source>
        <dbReference type="Proteomes" id="UP000255515"/>
    </source>
</evidence>
<sequence>MVHFGKNFIEHIQKIALPGEEAHRIYSPPYRPLLTYEEILEKNPRFAAVNIVLYWKNGKWYIPLMLRTSHEKDKHSGQISLPGGSKEETDKDFAETALRETAEEIGIERHYIKIIRELSPLYIPPSNFYVKVFLSFTKKNPQFHLQASEAEKLIAFPVENLLHLPETPLEATFSTSRGLNVPYIPIEEHKIWGATSMILSELSLMIRKM</sequence>
<evidence type="ECO:0000259" key="7">
    <source>
        <dbReference type="PROSITE" id="PS51462"/>
    </source>
</evidence>
<keyword evidence="5" id="KW-0460">Magnesium</keyword>
<protein>
    <submittedName>
        <fullName evidence="8">Putative NUDIX hydrolase</fullName>
    </submittedName>
</protein>
<dbReference type="PANTHER" id="PTHR12992">
    <property type="entry name" value="NUDIX HYDROLASE"/>
    <property type="match status" value="1"/>
</dbReference>
<evidence type="ECO:0000256" key="1">
    <source>
        <dbReference type="ARBA" id="ARBA00001936"/>
    </source>
</evidence>